<sequence>MTNTVNSLLPYPATSTRKALPPSKLSTLHKTISSSLSQVLALPPPKRDIEASRKFVSTYAKDAAQQELEALIWGLTSTRLSSDERNIRSNVLRLAEKLAMSTEGIELQTLLDLAVVYSRTNTASMRSLLITASKLRSHIATVERQLVDAITQLLSLHNRSGGAIAPSGGAPGLYQLRKTAHVLASFIHASPPEFVRPFARSKSFLLALASTYDRSLSQIIQSYGGAQTILSQIDSSGSQRELDDWERIWLETKVDLMDTFHIVFRTLVDDMTRAQGAQLAAEAERTFDIIFALIEQHQPPRTASSSTPSTPFLNRSLLHDYQRTYDLSRMLSSAMRTASERDARLDLLDSALQELERSESDKGGTNGKDPGALKLLLRSSGLPYRSAPVRATQSNGKGKAKEPSPTRAAESHIDAAQLARQISYIQDMLPHIPDSHIRALLLARDYPFYDNVERVVEALLDGSAPSEAELAPSGPKLNTVIDVNERRNIFDDEEIDLNNVRFGKQAHDTSTSLHDRSYIESVKADILRRAEAMSSDEDEEDEGAVTGNGKPKAIIVAYEDELEGLDSPVKVIGDGEASSDSDEDDGEADGQDEKQKQGPETILELAYIQDPNLFNRDAATRRSKARADLKACTGL</sequence>
<reference evidence="4" key="1">
    <citation type="submission" date="2024-06" db="EMBL/GenBank/DDBJ databases">
        <title>Multi-omics analyses provide insights into the biosynthesis of the anticancer antibiotic pleurotin in Hohenbuehelia grisea.</title>
        <authorList>
            <person name="Weaver J.A."/>
            <person name="Alberti F."/>
        </authorList>
    </citation>
    <scope>NUCLEOTIDE SEQUENCE [LARGE SCALE GENOMIC DNA]</scope>
    <source>
        <strain evidence="4">T-177</strain>
    </source>
</reference>
<dbReference type="PROSITE" id="PS51140">
    <property type="entry name" value="CUE"/>
    <property type="match status" value="1"/>
</dbReference>
<accession>A0ABR3ITL7</accession>
<dbReference type="InterPro" id="IPR003892">
    <property type="entry name" value="CUE"/>
</dbReference>
<feature type="domain" description="CUE" evidence="2">
    <location>
        <begin position="417"/>
        <end position="464"/>
    </location>
</feature>
<feature type="compositionally biased region" description="Polar residues" evidence="1">
    <location>
        <begin position="1"/>
        <end position="17"/>
    </location>
</feature>
<dbReference type="Gene3D" id="1.10.8.10">
    <property type="entry name" value="DNA helicase RuvA subunit, C-terminal domain"/>
    <property type="match status" value="1"/>
</dbReference>
<feature type="region of interest" description="Disordered" evidence="1">
    <location>
        <begin position="386"/>
        <end position="411"/>
    </location>
</feature>
<protein>
    <recommendedName>
        <fullName evidence="2">CUE domain-containing protein</fullName>
    </recommendedName>
</protein>
<keyword evidence="4" id="KW-1185">Reference proteome</keyword>
<proteinExistence type="predicted"/>
<evidence type="ECO:0000259" key="2">
    <source>
        <dbReference type="PROSITE" id="PS51140"/>
    </source>
</evidence>
<evidence type="ECO:0000256" key="1">
    <source>
        <dbReference type="SAM" id="MobiDB-lite"/>
    </source>
</evidence>
<evidence type="ECO:0000313" key="3">
    <source>
        <dbReference type="EMBL" id="KAL0946603.1"/>
    </source>
</evidence>
<comment type="caution">
    <text evidence="3">The sequence shown here is derived from an EMBL/GenBank/DDBJ whole genome shotgun (WGS) entry which is preliminary data.</text>
</comment>
<feature type="region of interest" description="Disordered" evidence="1">
    <location>
        <begin position="566"/>
        <end position="600"/>
    </location>
</feature>
<feature type="compositionally biased region" description="Basic and acidic residues" evidence="1">
    <location>
        <begin position="399"/>
        <end position="411"/>
    </location>
</feature>
<organism evidence="3 4">
    <name type="scientific">Hohenbuehelia grisea</name>
    <dbReference type="NCBI Taxonomy" id="104357"/>
    <lineage>
        <taxon>Eukaryota</taxon>
        <taxon>Fungi</taxon>
        <taxon>Dikarya</taxon>
        <taxon>Basidiomycota</taxon>
        <taxon>Agaricomycotina</taxon>
        <taxon>Agaricomycetes</taxon>
        <taxon>Agaricomycetidae</taxon>
        <taxon>Agaricales</taxon>
        <taxon>Pleurotineae</taxon>
        <taxon>Pleurotaceae</taxon>
        <taxon>Hohenbuehelia</taxon>
    </lineage>
</organism>
<feature type="region of interest" description="Disordered" evidence="1">
    <location>
        <begin position="1"/>
        <end position="20"/>
    </location>
</feature>
<gene>
    <name evidence="3" type="ORF">HGRIS_012802</name>
</gene>
<dbReference type="Proteomes" id="UP001556367">
    <property type="component" value="Unassembled WGS sequence"/>
</dbReference>
<feature type="compositionally biased region" description="Acidic residues" evidence="1">
    <location>
        <begin position="577"/>
        <end position="590"/>
    </location>
</feature>
<dbReference type="SUPFAM" id="SSF46934">
    <property type="entry name" value="UBA-like"/>
    <property type="match status" value="1"/>
</dbReference>
<dbReference type="EMBL" id="JASNQZ010000015">
    <property type="protein sequence ID" value="KAL0946603.1"/>
    <property type="molecule type" value="Genomic_DNA"/>
</dbReference>
<dbReference type="Pfam" id="PF02845">
    <property type="entry name" value="CUE"/>
    <property type="match status" value="1"/>
</dbReference>
<evidence type="ECO:0000313" key="4">
    <source>
        <dbReference type="Proteomes" id="UP001556367"/>
    </source>
</evidence>
<dbReference type="InterPro" id="IPR009060">
    <property type="entry name" value="UBA-like_sf"/>
</dbReference>
<name>A0ABR3ITL7_9AGAR</name>
<dbReference type="SMART" id="SM00546">
    <property type="entry name" value="CUE"/>
    <property type="match status" value="1"/>
</dbReference>